<dbReference type="InterPro" id="IPR029068">
    <property type="entry name" value="Glyas_Bleomycin-R_OHBP_Dase"/>
</dbReference>
<name>A0A850QCA6_9BURK</name>
<dbReference type="InterPro" id="IPR004360">
    <property type="entry name" value="Glyas_Fos-R_dOase_dom"/>
</dbReference>
<organism evidence="2 3">
    <name type="scientific">Undibacterium oligocarboniphilum</name>
    <dbReference type="NCBI Taxonomy" id="666702"/>
    <lineage>
        <taxon>Bacteria</taxon>
        <taxon>Pseudomonadati</taxon>
        <taxon>Pseudomonadota</taxon>
        <taxon>Betaproteobacteria</taxon>
        <taxon>Burkholderiales</taxon>
        <taxon>Oxalobacteraceae</taxon>
        <taxon>Undibacterium</taxon>
    </lineage>
</organism>
<protein>
    <submittedName>
        <fullName evidence="2">VOC family protein</fullName>
    </submittedName>
</protein>
<reference evidence="2 3" key="1">
    <citation type="submission" date="2020-06" db="EMBL/GenBank/DDBJ databases">
        <authorList>
            <person name="Qiu C."/>
            <person name="Liu Z."/>
        </authorList>
    </citation>
    <scope>NUCLEOTIDE SEQUENCE [LARGE SCALE GENOMIC DNA]</scope>
    <source>
        <strain evidence="2 3">EM 1</strain>
    </source>
</reference>
<dbReference type="Gene3D" id="3.10.180.10">
    <property type="entry name" value="2,3-Dihydroxybiphenyl 1,2-Dioxygenase, domain 1"/>
    <property type="match status" value="1"/>
</dbReference>
<evidence type="ECO:0000259" key="1">
    <source>
        <dbReference type="PROSITE" id="PS51819"/>
    </source>
</evidence>
<gene>
    <name evidence="2" type="ORF">HV832_01150</name>
</gene>
<dbReference type="AlphaFoldDB" id="A0A850QCA6"/>
<feature type="domain" description="VOC" evidence="1">
    <location>
        <begin position="1"/>
        <end position="127"/>
    </location>
</feature>
<dbReference type="PROSITE" id="PS51819">
    <property type="entry name" value="VOC"/>
    <property type="match status" value="1"/>
</dbReference>
<keyword evidence="3" id="KW-1185">Reference proteome</keyword>
<proteinExistence type="predicted"/>
<dbReference type="Pfam" id="PF00903">
    <property type="entry name" value="Glyoxalase"/>
    <property type="match status" value="1"/>
</dbReference>
<sequence length="132" mass="14522">MISHIFIGVNDFSRAFGFYAAVLQELGLQLKFVDQNKPWAGWVQPEQPRPLLLIGAPYDNGPASAGNGQMTALLAENRATVRRVHARALAAGALCEGAPGLRAHYHEHYYGAYFRDPDGNKLCICCHQPESE</sequence>
<dbReference type="PANTHER" id="PTHR35006">
    <property type="entry name" value="GLYOXALASE FAMILY PROTEIN (AFU_ORTHOLOGUE AFUA_5G14830)"/>
    <property type="match status" value="1"/>
</dbReference>
<evidence type="ECO:0000313" key="3">
    <source>
        <dbReference type="Proteomes" id="UP000588051"/>
    </source>
</evidence>
<dbReference type="InterPro" id="IPR037523">
    <property type="entry name" value="VOC_core"/>
</dbReference>
<comment type="caution">
    <text evidence="2">The sequence shown here is derived from an EMBL/GenBank/DDBJ whole genome shotgun (WGS) entry which is preliminary data.</text>
</comment>
<accession>A0A850QCA6</accession>
<dbReference type="PANTHER" id="PTHR35006:SF1">
    <property type="entry name" value="BLL2941 PROTEIN"/>
    <property type="match status" value="1"/>
</dbReference>
<dbReference type="EMBL" id="JABXYJ010000001">
    <property type="protein sequence ID" value="NVO76437.1"/>
    <property type="molecule type" value="Genomic_DNA"/>
</dbReference>
<dbReference type="CDD" id="cd07262">
    <property type="entry name" value="VOC_like"/>
    <property type="match status" value="1"/>
</dbReference>
<dbReference type="Proteomes" id="UP000588051">
    <property type="component" value="Unassembled WGS sequence"/>
</dbReference>
<evidence type="ECO:0000313" key="2">
    <source>
        <dbReference type="EMBL" id="NVO76437.1"/>
    </source>
</evidence>
<dbReference type="RefSeq" id="WP_176801708.1">
    <property type="nucleotide sequence ID" value="NZ_JABXYJ010000001.1"/>
</dbReference>
<dbReference type="SUPFAM" id="SSF54593">
    <property type="entry name" value="Glyoxalase/Bleomycin resistance protein/Dihydroxybiphenyl dioxygenase"/>
    <property type="match status" value="1"/>
</dbReference>